<comment type="caution">
    <text evidence="2">The sequence shown here is derived from an EMBL/GenBank/DDBJ whole genome shotgun (WGS) entry which is preliminary data.</text>
</comment>
<dbReference type="EMBL" id="QBIY01013420">
    <property type="protein sequence ID" value="RXN05097.1"/>
    <property type="molecule type" value="Genomic_DNA"/>
</dbReference>
<dbReference type="EMBL" id="QBIY01013452">
    <property type="protein sequence ID" value="RXN04262.1"/>
    <property type="molecule type" value="Genomic_DNA"/>
</dbReference>
<dbReference type="Proteomes" id="UP000290572">
    <property type="component" value="Unassembled WGS sequence"/>
</dbReference>
<protein>
    <submittedName>
        <fullName evidence="2">Uncharacterized protein</fullName>
    </submittedName>
</protein>
<reference evidence="2 3" key="1">
    <citation type="submission" date="2018-03" db="EMBL/GenBank/DDBJ databases">
        <title>Draft genome sequence of Rohu Carp (Labeo rohita).</title>
        <authorList>
            <person name="Das P."/>
            <person name="Kushwaha B."/>
            <person name="Joshi C.G."/>
            <person name="Kumar D."/>
            <person name="Nagpure N.S."/>
            <person name="Sahoo L."/>
            <person name="Das S.P."/>
            <person name="Bit A."/>
            <person name="Patnaik S."/>
            <person name="Meher P.K."/>
            <person name="Jayasankar P."/>
            <person name="Koringa P.G."/>
            <person name="Patel N.V."/>
            <person name="Hinsu A.T."/>
            <person name="Kumar R."/>
            <person name="Pandey M."/>
            <person name="Agarwal S."/>
            <person name="Srivastava S."/>
            <person name="Singh M."/>
            <person name="Iquebal M.A."/>
            <person name="Jaiswal S."/>
            <person name="Angadi U.B."/>
            <person name="Kumar N."/>
            <person name="Raza M."/>
            <person name="Shah T.M."/>
            <person name="Rai A."/>
            <person name="Jena J.K."/>
        </authorList>
    </citation>
    <scope>NUCLEOTIDE SEQUENCE [LARGE SCALE GENOMIC DNA]</scope>
    <source>
        <strain evidence="2">DASCIFA01</strain>
        <tissue evidence="2">Testis</tissue>
    </source>
</reference>
<accession>A0A498LHA5</accession>
<sequence>MALLAVTLLARNTGNSGMASVAMTEQRRTAIMTMSKQARCSGGSGAEVDFGRAAVDDGISDEELCAAQTNKMAVAITEGTDDTSVTTGARTGRLRTFRTTGPWF</sequence>
<evidence type="ECO:0000313" key="3">
    <source>
        <dbReference type="Proteomes" id="UP000290572"/>
    </source>
</evidence>
<gene>
    <name evidence="1" type="ORF">ROHU_013035</name>
    <name evidence="2" type="ORF">ROHU_033586</name>
</gene>
<name>A0A498LHA5_LABRO</name>
<evidence type="ECO:0000313" key="1">
    <source>
        <dbReference type="EMBL" id="RXN04262.1"/>
    </source>
</evidence>
<dbReference type="AlphaFoldDB" id="A0A498LHA5"/>
<organism evidence="2 3">
    <name type="scientific">Labeo rohita</name>
    <name type="common">Indian major carp</name>
    <name type="synonym">Cyprinus rohita</name>
    <dbReference type="NCBI Taxonomy" id="84645"/>
    <lineage>
        <taxon>Eukaryota</taxon>
        <taxon>Metazoa</taxon>
        <taxon>Chordata</taxon>
        <taxon>Craniata</taxon>
        <taxon>Vertebrata</taxon>
        <taxon>Euteleostomi</taxon>
        <taxon>Actinopterygii</taxon>
        <taxon>Neopterygii</taxon>
        <taxon>Teleostei</taxon>
        <taxon>Ostariophysi</taxon>
        <taxon>Cypriniformes</taxon>
        <taxon>Cyprinidae</taxon>
        <taxon>Labeoninae</taxon>
        <taxon>Labeonini</taxon>
        <taxon>Labeo</taxon>
    </lineage>
</organism>
<proteinExistence type="predicted"/>
<evidence type="ECO:0000313" key="2">
    <source>
        <dbReference type="EMBL" id="RXN05097.1"/>
    </source>
</evidence>
<keyword evidence="3" id="KW-1185">Reference proteome</keyword>